<dbReference type="AlphaFoldDB" id="A0A0K2U8W5"/>
<reference evidence="1" key="1">
    <citation type="submission" date="2014-05" db="EMBL/GenBank/DDBJ databases">
        <authorList>
            <person name="Chronopoulou M."/>
        </authorList>
    </citation>
    <scope>NUCLEOTIDE SEQUENCE</scope>
    <source>
        <tissue evidence="1">Whole organism</tissue>
    </source>
</reference>
<proteinExistence type="predicted"/>
<dbReference type="EMBL" id="HACA01017322">
    <property type="protein sequence ID" value="CDW34683.1"/>
    <property type="molecule type" value="Transcribed_RNA"/>
</dbReference>
<protein>
    <submittedName>
        <fullName evidence="1">Uncharacterized protein</fullName>
    </submittedName>
</protein>
<name>A0A0K2U8W5_LEPSM</name>
<sequence length="44" mass="5222">MELKKRKIDTFLSITPIFVKRRTRRSKFCSVYETNTVSNATAKR</sequence>
<accession>A0A0K2U8W5</accession>
<evidence type="ECO:0000313" key="1">
    <source>
        <dbReference type="EMBL" id="CDW34683.1"/>
    </source>
</evidence>
<organism evidence="1">
    <name type="scientific">Lepeophtheirus salmonis</name>
    <name type="common">Salmon louse</name>
    <name type="synonym">Caligus salmonis</name>
    <dbReference type="NCBI Taxonomy" id="72036"/>
    <lineage>
        <taxon>Eukaryota</taxon>
        <taxon>Metazoa</taxon>
        <taxon>Ecdysozoa</taxon>
        <taxon>Arthropoda</taxon>
        <taxon>Crustacea</taxon>
        <taxon>Multicrustacea</taxon>
        <taxon>Hexanauplia</taxon>
        <taxon>Copepoda</taxon>
        <taxon>Siphonostomatoida</taxon>
        <taxon>Caligidae</taxon>
        <taxon>Lepeophtheirus</taxon>
    </lineage>
</organism>